<sequence length="514" mass="59707">MFKKISGLSYYQLSDLKELTFTRLIKWQNLLRIITLVVISVAIFFTVFFVNQNINTILNNTEISSTNSESMISAGVVRLINSAASFTLLSTFVGIANKRIFEDHKRLDIYFYWYLFYVVAGVLMFIIPLYVPELSYSSLSSPNSEFVWLENISKLRWIQYSVLIFIVIEFFHSIYVLKIEIWIKPSQRRYLKSKLIALFFIAIYFLVFIGITSGHYIDVYNNFVLFGNGFVDQYRQDGISSLVFRFVGYFILLLLLFLPILLWLIEMSNLTKKNYRSGLRFTWVALTMIATLINTTINFFNNQSNRAAINDNNYILLGVAIGFAVVIALYVFLRKPVRTSSLYIQIYLGFTLFVLVTLHLIFNSIFGFSTTFGIINLIFISFAMTPGLIYVLLTKRKLEKKSKLIKLFYFFLSASMSLLTLLLLISQYFVTINDAINSENFNTSTLIGVILDFIFNRLNLWVLFYLLLSVLSTLTIAWILIRFSRSVVLINEKYVKKQQEKIDKLVFQLKQKGV</sequence>
<dbReference type="Proteomes" id="UP000295518">
    <property type="component" value="Unassembled WGS sequence"/>
</dbReference>
<feature type="transmembrane region" description="Helical" evidence="1">
    <location>
        <begin position="345"/>
        <end position="366"/>
    </location>
</feature>
<feature type="transmembrane region" description="Helical" evidence="1">
    <location>
        <begin position="197"/>
        <end position="217"/>
    </location>
</feature>
<keyword evidence="1" id="KW-1133">Transmembrane helix</keyword>
<feature type="transmembrane region" description="Helical" evidence="1">
    <location>
        <begin position="70"/>
        <end position="97"/>
    </location>
</feature>
<feature type="transmembrane region" description="Helical" evidence="1">
    <location>
        <begin position="30"/>
        <end position="50"/>
    </location>
</feature>
<feature type="transmembrane region" description="Helical" evidence="1">
    <location>
        <begin position="460"/>
        <end position="481"/>
    </location>
</feature>
<evidence type="ECO:0000256" key="1">
    <source>
        <dbReference type="SAM" id="Phobius"/>
    </source>
</evidence>
<proteinExistence type="predicted"/>
<dbReference type="EMBL" id="SNWN01000013">
    <property type="protein sequence ID" value="TDO19812.1"/>
    <property type="molecule type" value="Genomic_DNA"/>
</dbReference>
<name>A0A4R6ICV0_9MOLU</name>
<feature type="transmembrane region" description="Helical" evidence="1">
    <location>
        <begin position="372"/>
        <end position="393"/>
    </location>
</feature>
<accession>A0A4R6ICV0</accession>
<protein>
    <submittedName>
        <fullName evidence="2">Uncharacterized protein</fullName>
    </submittedName>
</protein>
<keyword evidence="3" id="KW-1185">Reference proteome</keyword>
<evidence type="ECO:0000313" key="2">
    <source>
        <dbReference type="EMBL" id="TDO19812.1"/>
    </source>
</evidence>
<dbReference type="RefSeq" id="WP_094254774.1">
    <property type="nucleotide sequence ID" value="NZ_NNCE01000005.1"/>
</dbReference>
<feature type="transmembrane region" description="Helical" evidence="1">
    <location>
        <begin position="314"/>
        <end position="333"/>
    </location>
</feature>
<feature type="transmembrane region" description="Helical" evidence="1">
    <location>
        <begin position="242"/>
        <end position="265"/>
    </location>
</feature>
<feature type="transmembrane region" description="Helical" evidence="1">
    <location>
        <begin position="277"/>
        <end position="294"/>
    </location>
</feature>
<comment type="caution">
    <text evidence="2">The sequence shown here is derived from an EMBL/GenBank/DDBJ whole genome shotgun (WGS) entry which is preliminary data.</text>
</comment>
<feature type="transmembrane region" description="Helical" evidence="1">
    <location>
        <begin position="157"/>
        <end position="177"/>
    </location>
</feature>
<evidence type="ECO:0000313" key="3">
    <source>
        <dbReference type="Proteomes" id="UP000295518"/>
    </source>
</evidence>
<dbReference type="AlphaFoldDB" id="A0A4R6ICV0"/>
<keyword evidence="1" id="KW-0472">Membrane</keyword>
<feature type="transmembrane region" description="Helical" evidence="1">
    <location>
        <begin position="109"/>
        <end position="131"/>
    </location>
</feature>
<reference evidence="2 3" key="1">
    <citation type="submission" date="2019-03" db="EMBL/GenBank/DDBJ databases">
        <title>Genomic Encyclopedia of Archaeal and Bacterial Type Strains, Phase II (KMG-II): from individual species to whole genera.</title>
        <authorList>
            <person name="Goeker M."/>
        </authorList>
    </citation>
    <scope>NUCLEOTIDE SEQUENCE [LARGE SCALE GENOMIC DNA]</scope>
    <source>
        <strain evidence="2 3">ATCC 700618</strain>
    </source>
</reference>
<gene>
    <name evidence="2" type="ORF">EI74_0617</name>
</gene>
<keyword evidence="1" id="KW-0812">Transmembrane</keyword>
<organism evidence="2 3">
    <name type="scientific">Mycoplasma testudineum</name>
    <dbReference type="NCBI Taxonomy" id="244584"/>
    <lineage>
        <taxon>Bacteria</taxon>
        <taxon>Bacillati</taxon>
        <taxon>Mycoplasmatota</taxon>
        <taxon>Mollicutes</taxon>
        <taxon>Mycoplasmataceae</taxon>
        <taxon>Mycoplasma</taxon>
    </lineage>
</organism>
<feature type="transmembrane region" description="Helical" evidence="1">
    <location>
        <begin position="405"/>
        <end position="430"/>
    </location>
</feature>